<name>A0A0J9V9V0_FUSO4</name>
<evidence type="ECO:0000256" key="1">
    <source>
        <dbReference type="SAM" id="MobiDB-lite"/>
    </source>
</evidence>
<reference evidence="2" key="1">
    <citation type="submission" date="2007-04" db="EMBL/GenBank/DDBJ databases">
        <authorList>
            <consortium name="The Broad Institute Genome Sequencing Platform"/>
            <person name="Birren B."/>
            <person name="Lander E."/>
            <person name="Galagan J."/>
            <person name="Nusbaum C."/>
            <person name="Devon K."/>
            <person name="Ma L.-J."/>
            <person name="Jaffe D."/>
            <person name="Butler J."/>
            <person name="Alvarez P."/>
            <person name="Gnerre S."/>
            <person name="Grabherr M."/>
            <person name="Kleber M."/>
            <person name="Mauceli E."/>
            <person name="Brockman W."/>
            <person name="MacCallum I.A."/>
            <person name="Young S."/>
            <person name="LaButti K."/>
            <person name="DeCaprio D."/>
            <person name="Crawford M."/>
            <person name="Koehrsen M."/>
            <person name="Engels R."/>
            <person name="Montgomery P."/>
            <person name="Pearson M."/>
            <person name="Howarth C."/>
            <person name="Larson L."/>
            <person name="White J."/>
            <person name="O'Leary S."/>
            <person name="Kodira C."/>
            <person name="Zeng Q."/>
            <person name="Yandava C."/>
            <person name="Alvarado L."/>
            <person name="Kistler C."/>
            <person name="Shim W.-B."/>
            <person name="Kang S."/>
            <person name="Woloshuk C."/>
        </authorList>
    </citation>
    <scope>NUCLEOTIDE SEQUENCE</scope>
    <source>
        <strain evidence="2">4287</strain>
    </source>
</reference>
<dbReference type="EMBL" id="DS231705">
    <property type="protein sequence ID" value="KNB07716.1"/>
    <property type="molecule type" value="Genomic_DNA"/>
</dbReference>
<dbReference type="GeneID" id="28960601"/>
<feature type="region of interest" description="Disordered" evidence="1">
    <location>
        <begin position="1"/>
        <end position="42"/>
    </location>
</feature>
<dbReference type="AlphaFoldDB" id="A0A0J9V9V0"/>
<accession>A0A0J9V9V0</accession>
<reference evidence="2" key="2">
    <citation type="journal article" date="2010" name="Nature">
        <title>Comparative genomics reveals mobile pathogenicity chromosomes in Fusarium.</title>
        <authorList>
            <person name="Ma L.J."/>
            <person name="van der Does H.C."/>
            <person name="Borkovich K.A."/>
            <person name="Coleman J.J."/>
            <person name="Daboussi M.J."/>
            <person name="Di Pietro A."/>
            <person name="Dufresne M."/>
            <person name="Freitag M."/>
            <person name="Grabherr M."/>
            <person name="Henrissat B."/>
            <person name="Houterman P.M."/>
            <person name="Kang S."/>
            <person name="Shim W.B."/>
            <person name="Woloshuk C."/>
            <person name="Xie X."/>
            <person name="Xu J.R."/>
            <person name="Antoniw J."/>
            <person name="Baker S.E."/>
            <person name="Bluhm B.H."/>
            <person name="Breakspear A."/>
            <person name="Brown D.W."/>
            <person name="Butchko R.A."/>
            <person name="Chapman S."/>
            <person name="Coulson R."/>
            <person name="Coutinho P.M."/>
            <person name="Danchin E.G."/>
            <person name="Diener A."/>
            <person name="Gale L.R."/>
            <person name="Gardiner D.M."/>
            <person name="Goff S."/>
            <person name="Hammond-Kosack K.E."/>
            <person name="Hilburn K."/>
            <person name="Hua-Van A."/>
            <person name="Jonkers W."/>
            <person name="Kazan K."/>
            <person name="Kodira C.D."/>
            <person name="Koehrsen M."/>
            <person name="Kumar L."/>
            <person name="Lee Y.H."/>
            <person name="Li L."/>
            <person name="Manners J.M."/>
            <person name="Miranda-Saavedra D."/>
            <person name="Mukherjee M."/>
            <person name="Park G."/>
            <person name="Park J."/>
            <person name="Park S.Y."/>
            <person name="Proctor R.H."/>
            <person name="Regev A."/>
            <person name="Ruiz-Roldan M.C."/>
            <person name="Sain D."/>
            <person name="Sakthikumar S."/>
            <person name="Sykes S."/>
            <person name="Schwartz D.C."/>
            <person name="Turgeon B.G."/>
            <person name="Wapinski I."/>
            <person name="Yoder O."/>
            <person name="Young S."/>
            <person name="Zeng Q."/>
            <person name="Zhou S."/>
            <person name="Galagan J."/>
            <person name="Cuomo C.A."/>
            <person name="Kistler H.C."/>
            <person name="Rep M."/>
        </authorList>
    </citation>
    <scope>NUCLEOTIDE SEQUENCE [LARGE SCALE GENOMIC DNA]</scope>
    <source>
        <strain evidence="2">4287</strain>
    </source>
</reference>
<feature type="compositionally biased region" description="Polar residues" evidence="1">
    <location>
        <begin position="31"/>
        <end position="42"/>
    </location>
</feature>
<protein>
    <submittedName>
        <fullName evidence="2">Uncharacterized protein</fullName>
    </submittedName>
</protein>
<evidence type="ECO:0000313" key="2">
    <source>
        <dbReference type="EMBL" id="KNB07716.1"/>
    </source>
</evidence>
<sequence length="66" mass="7182">MVEEVDGGSDGKGELQNGQDRVQNGALGATVTRNPKPNLQSPKTVHWQLYACRPGFFYNNDTSVST</sequence>
<dbReference type="RefSeq" id="XP_018245761.1">
    <property type="nucleotide sequence ID" value="XM_018400174.1"/>
</dbReference>
<dbReference type="VEuPathDB" id="FungiDB:FOXG_19895"/>
<organism evidence="2 3">
    <name type="scientific">Fusarium oxysporum f. sp. lycopersici (strain 4287 / CBS 123668 / FGSC 9935 / NRRL 34936)</name>
    <name type="common">Fusarium vascular wilt of tomato</name>
    <dbReference type="NCBI Taxonomy" id="426428"/>
    <lineage>
        <taxon>Eukaryota</taxon>
        <taxon>Fungi</taxon>
        <taxon>Dikarya</taxon>
        <taxon>Ascomycota</taxon>
        <taxon>Pezizomycotina</taxon>
        <taxon>Sordariomycetes</taxon>
        <taxon>Hypocreomycetidae</taxon>
        <taxon>Hypocreales</taxon>
        <taxon>Nectriaceae</taxon>
        <taxon>Fusarium</taxon>
        <taxon>Fusarium oxysporum species complex</taxon>
    </lineage>
</organism>
<dbReference type="KEGG" id="fox:FOXG_19895"/>
<evidence type="ECO:0000313" key="3">
    <source>
        <dbReference type="Proteomes" id="UP000009097"/>
    </source>
</evidence>
<dbReference type="Proteomes" id="UP000009097">
    <property type="component" value="Unassembled WGS sequence"/>
</dbReference>
<proteinExistence type="predicted"/>
<gene>
    <name evidence="2" type="ORF">FOXG_19895</name>
</gene>